<sequence length="123" mass="13334">MWALLLDPRTWPAWSGTGELDVSRSAGLSPDGCDEVGATRAFRAGRSVARERITSLTPGKRFAYETVENPQLADRRATVGLHEIPGGGTRIRWPGTYSARESRIPFLGKASAAYDDENGDGAR</sequence>
<dbReference type="Gene3D" id="3.30.530.20">
    <property type="match status" value="1"/>
</dbReference>
<dbReference type="RefSeq" id="WP_378242718.1">
    <property type="nucleotide sequence ID" value="NZ_JBHRWK010000055.1"/>
</dbReference>
<evidence type="ECO:0000313" key="2">
    <source>
        <dbReference type="Proteomes" id="UP001595645"/>
    </source>
</evidence>
<dbReference type="Proteomes" id="UP001595645">
    <property type="component" value="Unassembled WGS sequence"/>
</dbReference>
<dbReference type="SUPFAM" id="SSF55961">
    <property type="entry name" value="Bet v1-like"/>
    <property type="match status" value="1"/>
</dbReference>
<dbReference type="InterPro" id="IPR019587">
    <property type="entry name" value="Polyketide_cyclase/dehydratase"/>
</dbReference>
<dbReference type="InterPro" id="IPR023393">
    <property type="entry name" value="START-like_dom_sf"/>
</dbReference>
<gene>
    <name evidence="1" type="ORF">ACFOSH_30335</name>
</gene>
<protein>
    <submittedName>
        <fullName evidence="1">SRPBCC family protein</fullName>
    </submittedName>
</protein>
<accession>A0ABV7P426</accession>
<reference evidence="2" key="1">
    <citation type="journal article" date="2019" name="Int. J. Syst. Evol. Microbiol.">
        <title>The Global Catalogue of Microorganisms (GCM) 10K type strain sequencing project: providing services to taxonomists for standard genome sequencing and annotation.</title>
        <authorList>
            <consortium name="The Broad Institute Genomics Platform"/>
            <consortium name="The Broad Institute Genome Sequencing Center for Infectious Disease"/>
            <person name="Wu L."/>
            <person name="Ma J."/>
        </authorList>
    </citation>
    <scope>NUCLEOTIDE SEQUENCE [LARGE SCALE GENOMIC DNA]</scope>
    <source>
        <strain evidence="2">CGMCC 4.7676</strain>
    </source>
</reference>
<comment type="caution">
    <text evidence="1">The sequence shown here is derived from an EMBL/GenBank/DDBJ whole genome shotgun (WGS) entry which is preliminary data.</text>
</comment>
<dbReference type="Pfam" id="PF10604">
    <property type="entry name" value="Polyketide_cyc2"/>
    <property type="match status" value="1"/>
</dbReference>
<name>A0ABV7P426_9PSEU</name>
<keyword evidence="2" id="KW-1185">Reference proteome</keyword>
<evidence type="ECO:0000313" key="1">
    <source>
        <dbReference type="EMBL" id="MFC3453758.1"/>
    </source>
</evidence>
<dbReference type="EMBL" id="JBHRWK010000055">
    <property type="protein sequence ID" value="MFC3453758.1"/>
    <property type="molecule type" value="Genomic_DNA"/>
</dbReference>
<proteinExistence type="predicted"/>
<organism evidence="1 2">
    <name type="scientific">Amycolatopsis speibonae</name>
    <dbReference type="NCBI Taxonomy" id="1450224"/>
    <lineage>
        <taxon>Bacteria</taxon>
        <taxon>Bacillati</taxon>
        <taxon>Actinomycetota</taxon>
        <taxon>Actinomycetes</taxon>
        <taxon>Pseudonocardiales</taxon>
        <taxon>Pseudonocardiaceae</taxon>
        <taxon>Amycolatopsis</taxon>
    </lineage>
</organism>